<accession>J7QZY5</accession>
<dbReference type="KEGG" id="kng:KNAG_0A04170"/>
<proteinExistence type="predicted"/>
<dbReference type="GO" id="GO:0000398">
    <property type="term" value="P:mRNA splicing, via spliceosome"/>
    <property type="evidence" value="ECO:0007669"/>
    <property type="project" value="InterPro"/>
</dbReference>
<dbReference type="HOGENOM" id="CLU_554561_0_0_1"/>
<keyword evidence="3" id="KW-1185">Reference proteome</keyword>
<evidence type="ECO:0000313" key="2">
    <source>
        <dbReference type="EMBL" id="CCK68095.1"/>
    </source>
</evidence>
<dbReference type="OrthoDB" id="4034976at2759"/>
<name>J7QZY5_HUIN7</name>
<dbReference type="InterPro" id="IPR043954">
    <property type="entry name" value="Snu56_snRNP"/>
</dbReference>
<dbReference type="STRING" id="1071383.J7QZY5"/>
<sequence>MTTSMSYRKRNIPKDVTNNTANSSPLLKRQRKSNDNNGGFESQNIWKNLERIRASMFDADKAIKNSCLFVPILANSRSQACVNLLHDYISSDKLKLVRVGKRTASSAPAYIALKNFSVLDCCLALTALFAVKDKSWVRQYNEEVLTISETVRIGGSVYFPKNTLWKTHNNVLSDPNFYISKSTMSSISEFQEYHLQLSTNESMTYFINGIGNFIVSLKFGKLKKDMDKSFSLALNSYNNSINLSIYETLLGPDALLDMKTVTTQNSPLIERSKKFMESYIHSLVHGETQPGKMQPVMQNNSVKETPRETPIVTQRYRSNVLHTSRMQTVRTTQPVNQGSPNNETHNAHYRRPEEVKSYCLTTLRASMDLVKKKQAQQIFKAYITCPKQGYLDKLTEKLEDIQSKTSCNVVVLHLNNIHESEPWFDSLKINRSATASPPPPSTMKIISVGGVGEYINRALKMIEKILDS</sequence>
<dbReference type="EMBL" id="HE978314">
    <property type="protein sequence ID" value="CCK68095.1"/>
    <property type="molecule type" value="Genomic_DNA"/>
</dbReference>
<feature type="region of interest" description="Disordered" evidence="1">
    <location>
        <begin position="1"/>
        <end position="39"/>
    </location>
</feature>
<dbReference type="GO" id="GO:0003729">
    <property type="term" value="F:mRNA binding"/>
    <property type="evidence" value="ECO:0007669"/>
    <property type="project" value="InterPro"/>
</dbReference>
<reference evidence="2 3" key="1">
    <citation type="journal article" date="2011" name="Proc. Natl. Acad. Sci. U.S.A.">
        <title>Evolutionary erosion of yeast sex chromosomes by mating-type switching accidents.</title>
        <authorList>
            <person name="Gordon J.L."/>
            <person name="Armisen D."/>
            <person name="Proux-Wera E."/>
            <person name="Oheigeartaigh S.S."/>
            <person name="Byrne K.P."/>
            <person name="Wolfe K.H."/>
        </authorList>
    </citation>
    <scope>NUCLEOTIDE SEQUENCE [LARGE SCALE GENOMIC DNA]</scope>
    <source>
        <strain evidence="3">ATCC MYA-139 / BCRC 22969 / CBS 8797 / CCRC 22969 / KCTC 17520 / NBRC 10181 / NCYC 3082</strain>
    </source>
</reference>
<feature type="compositionally biased region" description="Polar residues" evidence="1">
    <location>
        <begin position="16"/>
        <end position="25"/>
    </location>
</feature>
<evidence type="ECO:0000256" key="1">
    <source>
        <dbReference type="SAM" id="MobiDB-lite"/>
    </source>
</evidence>
<dbReference type="AlphaFoldDB" id="J7QZY5"/>
<dbReference type="Proteomes" id="UP000006310">
    <property type="component" value="Chromosome 1"/>
</dbReference>
<gene>
    <name evidence="2" type="primary">KNAG0A04170</name>
    <name evidence="2" type="ordered locus">KNAG_0A04170</name>
</gene>
<protein>
    <submittedName>
        <fullName evidence="2">Uncharacterized protein</fullName>
    </submittedName>
</protein>
<evidence type="ECO:0000313" key="3">
    <source>
        <dbReference type="Proteomes" id="UP000006310"/>
    </source>
</evidence>
<reference evidence="3" key="2">
    <citation type="submission" date="2012-08" db="EMBL/GenBank/DDBJ databases">
        <title>Genome sequence of Kazachstania naganishii.</title>
        <authorList>
            <person name="Gordon J.L."/>
            <person name="Armisen D."/>
            <person name="Proux-Wera E."/>
            <person name="OhEigeartaigh S.S."/>
            <person name="Byrne K.P."/>
            <person name="Wolfe K.H."/>
        </authorList>
    </citation>
    <scope>NUCLEOTIDE SEQUENCE [LARGE SCALE GENOMIC DNA]</scope>
    <source>
        <strain evidence="3">ATCC MYA-139 / BCRC 22969 / CBS 8797 / CCRC 22969 / KCTC 17520 / NBRC 10181 / NCYC 3082</strain>
    </source>
</reference>
<dbReference type="GeneID" id="34523730"/>
<organism evidence="2 3">
    <name type="scientific">Huiozyma naganishii (strain ATCC MYA-139 / BCRC 22969 / CBS 8797 / KCTC 17520 / NBRC 10181 / NCYC 3082 / Yp74L-3)</name>
    <name type="common">Yeast</name>
    <name type="synonym">Kazachstania naganishii</name>
    <dbReference type="NCBI Taxonomy" id="1071383"/>
    <lineage>
        <taxon>Eukaryota</taxon>
        <taxon>Fungi</taxon>
        <taxon>Dikarya</taxon>
        <taxon>Ascomycota</taxon>
        <taxon>Saccharomycotina</taxon>
        <taxon>Saccharomycetes</taxon>
        <taxon>Saccharomycetales</taxon>
        <taxon>Saccharomycetaceae</taxon>
        <taxon>Huiozyma</taxon>
    </lineage>
</organism>
<dbReference type="OMA" id="WKNLDRI"/>
<dbReference type="eggNOG" id="ENOG502R3P5">
    <property type="taxonomic scope" value="Eukaryota"/>
</dbReference>
<dbReference type="Pfam" id="PF19097">
    <property type="entry name" value="Snu56_snRNP"/>
    <property type="match status" value="1"/>
</dbReference>
<dbReference type="RefSeq" id="XP_022462341.1">
    <property type="nucleotide sequence ID" value="XM_022608496.1"/>
</dbReference>